<keyword evidence="2" id="KW-0732">Signal</keyword>
<dbReference type="AlphaFoldDB" id="A0A0D2NU02"/>
<proteinExistence type="predicted"/>
<keyword evidence="4" id="KW-1185">Reference proteome</keyword>
<dbReference type="Proteomes" id="UP000054270">
    <property type="component" value="Unassembled WGS sequence"/>
</dbReference>
<evidence type="ECO:0000256" key="2">
    <source>
        <dbReference type="SAM" id="SignalP"/>
    </source>
</evidence>
<feature type="chain" id="PRO_5002247983" description="Apple domain-containing protein" evidence="2">
    <location>
        <begin position="23"/>
        <end position="187"/>
    </location>
</feature>
<dbReference type="EMBL" id="KN817571">
    <property type="protein sequence ID" value="KJA20046.1"/>
    <property type="molecule type" value="Genomic_DNA"/>
</dbReference>
<dbReference type="STRING" id="945553.A0A0D2NU02"/>
<evidence type="ECO:0000313" key="3">
    <source>
        <dbReference type="EMBL" id="KJA20046.1"/>
    </source>
</evidence>
<feature type="region of interest" description="Disordered" evidence="1">
    <location>
        <begin position="149"/>
        <end position="187"/>
    </location>
</feature>
<dbReference type="OrthoDB" id="271448at2759"/>
<name>A0A0D2NU02_HYPSF</name>
<evidence type="ECO:0000256" key="1">
    <source>
        <dbReference type="SAM" id="MobiDB-lite"/>
    </source>
</evidence>
<evidence type="ECO:0000313" key="4">
    <source>
        <dbReference type="Proteomes" id="UP000054270"/>
    </source>
</evidence>
<sequence>MLITSIPLLLSYLLAASDVVFSTIPPLLRGKWHTDISARSTSSYTLVFPGTGTGPTDRDGSIQGSGYLTYTVVSNATYNVAACLQFCDSVSGCIFVNLYYEFNNPGLVQSNLKCSLYSINHTAAEKTNRGGQQLAPLPAGLTYIQQSSGYSKSPTVTTTTTTATTSTATTTPSSGIKRRKPDPWLGR</sequence>
<evidence type="ECO:0008006" key="5">
    <source>
        <dbReference type="Google" id="ProtNLM"/>
    </source>
</evidence>
<organism evidence="3 4">
    <name type="scientific">Hypholoma sublateritium (strain FD-334 SS-4)</name>
    <dbReference type="NCBI Taxonomy" id="945553"/>
    <lineage>
        <taxon>Eukaryota</taxon>
        <taxon>Fungi</taxon>
        <taxon>Dikarya</taxon>
        <taxon>Basidiomycota</taxon>
        <taxon>Agaricomycotina</taxon>
        <taxon>Agaricomycetes</taxon>
        <taxon>Agaricomycetidae</taxon>
        <taxon>Agaricales</taxon>
        <taxon>Agaricineae</taxon>
        <taxon>Strophariaceae</taxon>
        <taxon>Hypholoma</taxon>
    </lineage>
</organism>
<gene>
    <name evidence="3" type="ORF">HYPSUDRAFT_68822</name>
</gene>
<feature type="compositionally biased region" description="Low complexity" evidence="1">
    <location>
        <begin position="153"/>
        <end position="174"/>
    </location>
</feature>
<feature type="signal peptide" evidence="2">
    <location>
        <begin position="1"/>
        <end position="22"/>
    </location>
</feature>
<reference evidence="4" key="1">
    <citation type="submission" date="2014-04" db="EMBL/GenBank/DDBJ databases">
        <title>Evolutionary Origins and Diversification of the Mycorrhizal Mutualists.</title>
        <authorList>
            <consortium name="DOE Joint Genome Institute"/>
            <consortium name="Mycorrhizal Genomics Consortium"/>
            <person name="Kohler A."/>
            <person name="Kuo A."/>
            <person name="Nagy L.G."/>
            <person name="Floudas D."/>
            <person name="Copeland A."/>
            <person name="Barry K.W."/>
            <person name="Cichocki N."/>
            <person name="Veneault-Fourrey C."/>
            <person name="LaButti K."/>
            <person name="Lindquist E.A."/>
            <person name="Lipzen A."/>
            <person name="Lundell T."/>
            <person name="Morin E."/>
            <person name="Murat C."/>
            <person name="Riley R."/>
            <person name="Ohm R."/>
            <person name="Sun H."/>
            <person name="Tunlid A."/>
            <person name="Henrissat B."/>
            <person name="Grigoriev I.V."/>
            <person name="Hibbett D.S."/>
            <person name="Martin F."/>
        </authorList>
    </citation>
    <scope>NUCLEOTIDE SEQUENCE [LARGE SCALE GENOMIC DNA]</scope>
    <source>
        <strain evidence="4">FD-334 SS-4</strain>
    </source>
</reference>
<protein>
    <recommendedName>
        <fullName evidence="5">Apple domain-containing protein</fullName>
    </recommendedName>
</protein>
<accession>A0A0D2NU02</accession>